<dbReference type="GO" id="GO:0000027">
    <property type="term" value="P:ribosomal large subunit assembly"/>
    <property type="evidence" value="ECO:0007669"/>
    <property type="project" value="TreeGrafter"/>
</dbReference>
<dbReference type="GO" id="GO:0019843">
    <property type="term" value="F:rRNA binding"/>
    <property type="evidence" value="ECO:0007669"/>
    <property type="project" value="InterPro"/>
</dbReference>
<proteinExistence type="predicted"/>
<dbReference type="GO" id="GO:0030687">
    <property type="term" value="C:preribosome, large subunit precursor"/>
    <property type="evidence" value="ECO:0007669"/>
    <property type="project" value="TreeGrafter"/>
</dbReference>
<dbReference type="InterPro" id="IPR007109">
    <property type="entry name" value="Brix"/>
</dbReference>
<feature type="region of interest" description="Disordered" evidence="1">
    <location>
        <begin position="310"/>
        <end position="329"/>
    </location>
</feature>
<dbReference type="GO" id="GO:0006364">
    <property type="term" value="P:rRNA processing"/>
    <property type="evidence" value="ECO:0007669"/>
    <property type="project" value="InterPro"/>
</dbReference>
<accession>A0A4P7NMM9</accession>
<dbReference type="SMART" id="SM00879">
    <property type="entry name" value="Brix"/>
    <property type="match status" value="1"/>
</dbReference>
<feature type="compositionally biased region" description="Polar residues" evidence="1">
    <location>
        <begin position="16"/>
        <end position="29"/>
    </location>
</feature>
<dbReference type="PANTHER" id="PTHR12661">
    <property type="entry name" value="PETER PAN-RELATED"/>
    <property type="match status" value="1"/>
</dbReference>
<reference evidence="2 3" key="1">
    <citation type="journal article" date="2019" name="Mol. Biol. Evol.">
        <title>Blast fungal genomes show frequent chromosomal changes, gene gains and losses, and effector gene turnover.</title>
        <authorList>
            <person name="Gomez Luciano L.B."/>
            <person name="Jason Tsai I."/>
            <person name="Chuma I."/>
            <person name="Tosa Y."/>
            <person name="Chen Y.H."/>
            <person name="Li J.Y."/>
            <person name="Li M.Y."/>
            <person name="Jade Lu M.Y."/>
            <person name="Nakayashiki H."/>
            <person name="Li W.H."/>
        </authorList>
    </citation>
    <scope>NUCLEOTIDE SEQUENCE [LARGE SCALE GENOMIC DNA]</scope>
    <source>
        <strain evidence="2">MZ5-1-6</strain>
    </source>
</reference>
<feature type="compositionally biased region" description="Acidic residues" evidence="1">
    <location>
        <begin position="456"/>
        <end position="474"/>
    </location>
</feature>
<dbReference type="InterPro" id="IPR045112">
    <property type="entry name" value="PPAN-like"/>
</dbReference>
<evidence type="ECO:0000313" key="3">
    <source>
        <dbReference type="Proteomes" id="UP000294847"/>
    </source>
</evidence>
<feature type="compositionally biased region" description="Acidic residues" evidence="1">
    <location>
        <begin position="418"/>
        <end position="439"/>
    </location>
</feature>
<feature type="region of interest" description="Disordered" evidence="1">
    <location>
        <begin position="1"/>
        <end position="33"/>
    </location>
</feature>
<gene>
    <name evidence="2" type="ORF">PoMZ_12189</name>
</gene>
<dbReference type="Proteomes" id="UP000294847">
    <property type="component" value="Chromosome 5"/>
</dbReference>
<sequence length="474" mass="52539">MARSRAKRRTHAGAKNPNQQKGPINTGNASIRDPKSMVIRIGAGEVGSSVSQLATDVRRVMEPGTASRLKERRANKLRDYLVMCGPLGVTHLLLFSRSESGNVNLRVALTPRGPTLHFRVEKYSLTKDVQKSQRRPKGQGKEFVTSPLLVMNNFSSSSADAPSKTPKHLESLTTTVFQSLFAPINPQKTSLKSIRRVLLMNREQSKEEDGSFIIDFRHYAITTKPTGISKPLKRLNAAEKLLSGKTGKKGGLPNLNKLQDIADYMIGGEDGSGYMTDGGTSGSEAETDAEVEVLEPTSRKVLNAKARAALREAENGDEGSQAGAEQQNVEKRAVKLAELGPRMRLRLLKVEEGVCAGKVMWHEYINKSKEEIKAMEKKWEQKQREKEARKKVQKENVERKRKEKEEQKKNSKKSGENADGDDDDEDEMDVDYDSDDYGFDSEGMAGDAETLVNEKAEEDGEWEDEEEEIAAGAG</sequence>
<dbReference type="PROSITE" id="PS50833">
    <property type="entry name" value="BRIX"/>
    <property type="match status" value="1"/>
</dbReference>
<dbReference type="PANTHER" id="PTHR12661:SF5">
    <property type="entry name" value="SUPPRESSOR OF SWI4 1 HOMOLOG"/>
    <property type="match status" value="1"/>
</dbReference>
<feature type="region of interest" description="Disordered" evidence="1">
    <location>
        <begin position="380"/>
        <end position="474"/>
    </location>
</feature>
<feature type="compositionally biased region" description="Basic and acidic residues" evidence="1">
    <location>
        <begin position="380"/>
        <end position="416"/>
    </location>
</feature>
<evidence type="ECO:0000256" key="1">
    <source>
        <dbReference type="SAM" id="MobiDB-lite"/>
    </source>
</evidence>
<dbReference type="VEuPathDB" id="FungiDB:M_BR32_EuGene_00017061"/>
<dbReference type="AlphaFoldDB" id="A0A4P7NMM9"/>
<name>A0A4P7NMM9_PYROR</name>
<organism evidence="2 3">
    <name type="scientific">Pyricularia oryzae</name>
    <name type="common">Rice blast fungus</name>
    <name type="synonym">Magnaporthe oryzae</name>
    <dbReference type="NCBI Taxonomy" id="318829"/>
    <lineage>
        <taxon>Eukaryota</taxon>
        <taxon>Fungi</taxon>
        <taxon>Dikarya</taxon>
        <taxon>Ascomycota</taxon>
        <taxon>Pezizomycotina</taxon>
        <taxon>Sordariomycetes</taxon>
        <taxon>Sordariomycetidae</taxon>
        <taxon>Magnaporthales</taxon>
        <taxon>Pyriculariaceae</taxon>
        <taxon>Pyricularia</taxon>
    </lineage>
</organism>
<feature type="compositionally biased region" description="Basic residues" evidence="1">
    <location>
        <begin position="1"/>
        <end position="12"/>
    </location>
</feature>
<protein>
    <submittedName>
        <fullName evidence="2">Uncharacterized protein</fullName>
    </submittedName>
</protein>
<dbReference type="EMBL" id="CP034208">
    <property type="protein sequence ID" value="QBZ63292.1"/>
    <property type="molecule type" value="Genomic_DNA"/>
</dbReference>
<evidence type="ECO:0000313" key="2">
    <source>
        <dbReference type="EMBL" id="QBZ63292.1"/>
    </source>
</evidence>
<dbReference type="Pfam" id="PF04427">
    <property type="entry name" value="Brix"/>
    <property type="match status" value="1"/>
</dbReference>